<comment type="caution">
    <text evidence="1">The sequence shown here is derived from an EMBL/GenBank/DDBJ whole genome shotgun (WGS) entry which is preliminary data.</text>
</comment>
<dbReference type="EMBL" id="VJMJ01000178">
    <property type="protein sequence ID" value="KAF0728391.1"/>
    <property type="molecule type" value="Genomic_DNA"/>
</dbReference>
<reference evidence="1 2" key="1">
    <citation type="submission" date="2019-07" db="EMBL/GenBank/DDBJ databases">
        <title>Genomics analysis of Aphanomyces spp. identifies a new class of oomycete effector associated with host adaptation.</title>
        <authorList>
            <person name="Gaulin E."/>
        </authorList>
    </citation>
    <scope>NUCLEOTIDE SEQUENCE [LARGE SCALE GENOMIC DNA]</scope>
    <source>
        <strain evidence="1 2">ATCC 201684</strain>
    </source>
</reference>
<proteinExistence type="predicted"/>
<organism evidence="1 2">
    <name type="scientific">Aphanomyces euteiches</name>
    <dbReference type="NCBI Taxonomy" id="100861"/>
    <lineage>
        <taxon>Eukaryota</taxon>
        <taxon>Sar</taxon>
        <taxon>Stramenopiles</taxon>
        <taxon>Oomycota</taxon>
        <taxon>Saprolegniomycetes</taxon>
        <taxon>Saprolegniales</taxon>
        <taxon>Verrucalvaceae</taxon>
        <taxon>Aphanomyces</taxon>
    </lineage>
</organism>
<evidence type="ECO:0000313" key="1">
    <source>
        <dbReference type="EMBL" id="KAF0728391.1"/>
    </source>
</evidence>
<dbReference type="VEuPathDB" id="FungiDB:AeMF1_002376"/>
<protein>
    <submittedName>
        <fullName evidence="1">Uncharacterized protein</fullName>
    </submittedName>
</protein>
<dbReference type="InterPro" id="IPR044845">
    <property type="entry name" value="HPAT/SRGT1-like"/>
</dbReference>
<dbReference type="Proteomes" id="UP000481153">
    <property type="component" value="Unassembled WGS sequence"/>
</dbReference>
<sequence length="411" mass="45740">MVASMNLSTLVHVIFSTSCDQHHRQLLSAALQVSATRVNHVGPITELTSGCTPEQIDTIRAEPKFYDDFHHHFTPAFSPHPYPDINDAYTAYNKPFSMQHFLCHAVPPVGLGENMVDADFVFLKPLRVNTGANMSAYYGGSLRDAATITDTVADGSALAQDWSIYYGGGWFNADVKARKEAVCAGQPCINVTQQEGKEYYSSVGPPYIMTRNDALKFVGDYCNFTVRARQVVDDWMVEMYAYGLAAANHGIKHTPLSNLGPSMPRGQQQSWNFLPEEMENPCSSGSLEVWIPDGAPVMIHYCQSFALAENDQDGYHFFKYQLPLNILACDSMLLALPPPSQWTEIDAMGLEGWPLQSKRHEIWAECTLAKLMNQNLITIKEKLCPRGFNSHRGLPMNERVARASAFAQISS</sequence>
<dbReference type="PANTHER" id="PTHR31485">
    <property type="entry name" value="PEPTIDYL SERINE ALPHA-GALACTOSYLTRANSFERASE"/>
    <property type="match status" value="1"/>
</dbReference>
<gene>
    <name evidence="1" type="ORF">Ae201684_013755</name>
</gene>
<evidence type="ECO:0000313" key="2">
    <source>
        <dbReference type="Proteomes" id="UP000481153"/>
    </source>
</evidence>
<keyword evidence="2" id="KW-1185">Reference proteome</keyword>
<dbReference type="PANTHER" id="PTHR31485:SF7">
    <property type="entry name" value="PEPTIDYL SERINE ALPHA-GALACTOSYLTRANSFERASE"/>
    <property type="match status" value="1"/>
</dbReference>
<name>A0A6G0WM56_9STRA</name>
<dbReference type="AlphaFoldDB" id="A0A6G0WM56"/>
<dbReference type="GO" id="GO:0016757">
    <property type="term" value="F:glycosyltransferase activity"/>
    <property type="evidence" value="ECO:0007669"/>
    <property type="project" value="InterPro"/>
</dbReference>
<accession>A0A6G0WM56</accession>